<dbReference type="GO" id="GO:0008168">
    <property type="term" value="F:methyltransferase activity"/>
    <property type="evidence" value="ECO:0007669"/>
    <property type="project" value="UniProtKB-KW"/>
</dbReference>
<dbReference type="SUPFAM" id="SSF53335">
    <property type="entry name" value="S-adenosyl-L-methionine-dependent methyltransferases"/>
    <property type="match status" value="1"/>
</dbReference>
<dbReference type="Gene3D" id="2.40.50.140">
    <property type="entry name" value="Nucleic acid-binding proteins"/>
    <property type="match status" value="1"/>
</dbReference>
<protein>
    <submittedName>
        <fullName evidence="8">Class I SAM-dependent RNA methyltransferase</fullName>
    </submittedName>
</protein>
<feature type="binding site" evidence="6">
    <location>
        <position position="336"/>
    </location>
    <ligand>
        <name>S-adenosyl-L-methionine</name>
        <dbReference type="ChEBI" id="CHEBI:59789"/>
    </ligand>
</feature>
<keyword evidence="9" id="KW-1185">Reference proteome</keyword>
<proteinExistence type="inferred from homology"/>
<evidence type="ECO:0000256" key="6">
    <source>
        <dbReference type="PROSITE-ProRule" id="PRU01024"/>
    </source>
</evidence>
<feature type="binding site" evidence="6">
    <location>
        <position position="241"/>
    </location>
    <ligand>
        <name>S-adenosyl-L-methionine</name>
        <dbReference type="ChEBI" id="CHEBI:59789"/>
    </ligand>
</feature>
<keyword evidence="1" id="KW-0408">Iron</keyword>
<keyword evidence="1" id="KW-0004">4Fe-4S</keyword>
<dbReference type="Proteomes" id="UP001553161">
    <property type="component" value="Unassembled WGS sequence"/>
</dbReference>
<dbReference type="Pfam" id="PF05958">
    <property type="entry name" value="tRNA_U5-meth_tr"/>
    <property type="match status" value="1"/>
</dbReference>
<evidence type="ECO:0000256" key="5">
    <source>
        <dbReference type="ARBA" id="ARBA00023014"/>
    </source>
</evidence>
<dbReference type="CDD" id="cd02440">
    <property type="entry name" value="AdoMet_MTases"/>
    <property type="match status" value="1"/>
</dbReference>
<dbReference type="PANTHER" id="PTHR11061">
    <property type="entry name" value="RNA M5U METHYLTRANSFERASE"/>
    <property type="match status" value="1"/>
</dbReference>
<feature type="active site" evidence="7">
    <location>
        <position position="362"/>
    </location>
</feature>
<keyword evidence="1" id="KW-0479">Metal-binding</keyword>
<dbReference type="PROSITE" id="PS51687">
    <property type="entry name" value="SAM_MT_RNA_M5U"/>
    <property type="match status" value="1"/>
</dbReference>
<keyword evidence="4 6" id="KW-0949">S-adenosyl-L-methionine</keyword>
<keyword evidence="2 6" id="KW-0489">Methyltransferase</keyword>
<feature type="binding site" evidence="6">
    <location>
        <position position="288"/>
    </location>
    <ligand>
        <name>S-adenosyl-L-methionine</name>
        <dbReference type="ChEBI" id="CHEBI:59789"/>
    </ligand>
</feature>
<keyword evidence="3 6" id="KW-0808">Transferase</keyword>
<accession>A0ABV3L8Q8</accession>
<feature type="binding site" evidence="6">
    <location>
        <position position="268"/>
    </location>
    <ligand>
        <name>S-adenosyl-L-methionine</name>
        <dbReference type="ChEBI" id="CHEBI:59789"/>
    </ligand>
</feature>
<evidence type="ECO:0000313" key="9">
    <source>
        <dbReference type="Proteomes" id="UP001553161"/>
    </source>
</evidence>
<name>A0ABV3L8Q8_9RHOB</name>
<reference evidence="8 9" key="1">
    <citation type="submission" date="2024-07" db="EMBL/GenBank/DDBJ databases">
        <authorList>
            <person name="Kang M."/>
        </authorList>
    </citation>
    <scope>NUCLEOTIDE SEQUENCE [LARGE SCALE GENOMIC DNA]</scope>
    <source>
        <strain evidence="8 9">DFM31</strain>
    </source>
</reference>
<comment type="caution">
    <text evidence="8">The sequence shown here is derived from an EMBL/GenBank/DDBJ whole genome shotgun (WGS) entry which is preliminary data.</text>
</comment>
<dbReference type="RefSeq" id="WP_366193897.1">
    <property type="nucleotide sequence ID" value="NZ_JBFBVU010000020.1"/>
</dbReference>
<dbReference type="GO" id="GO:0032259">
    <property type="term" value="P:methylation"/>
    <property type="evidence" value="ECO:0007669"/>
    <property type="project" value="UniProtKB-KW"/>
</dbReference>
<evidence type="ECO:0000313" key="8">
    <source>
        <dbReference type="EMBL" id="MEV8467971.1"/>
    </source>
</evidence>
<evidence type="ECO:0000256" key="2">
    <source>
        <dbReference type="ARBA" id="ARBA00022603"/>
    </source>
</evidence>
<evidence type="ECO:0000256" key="4">
    <source>
        <dbReference type="ARBA" id="ARBA00022691"/>
    </source>
</evidence>
<organism evidence="8 9">
    <name type="scientific">Meridianimarinicoccus marinus</name>
    <dbReference type="NCBI Taxonomy" id="3231483"/>
    <lineage>
        <taxon>Bacteria</taxon>
        <taxon>Pseudomonadati</taxon>
        <taxon>Pseudomonadota</taxon>
        <taxon>Alphaproteobacteria</taxon>
        <taxon>Rhodobacterales</taxon>
        <taxon>Paracoccaceae</taxon>
        <taxon>Meridianimarinicoccus</taxon>
    </lineage>
</organism>
<dbReference type="PANTHER" id="PTHR11061:SF49">
    <property type="entry name" value="23S RRNA (URACIL(1939)-C(5))-METHYLTRANSFERASE RLMD"/>
    <property type="match status" value="1"/>
</dbReference>
<dbReference type="InterPro" id="IPR010280">
    <property type="entry name" value="U5_MeTrfase_fam"/>
</dbReference>
<evidence type="ECO:0000256" key="7">
    <source>
        <dbReference type="PROSITE-ProRule" id="PRU10015"/>
    </source>
</evidence>
<evidence type="ECO:0000256" key="1">
    <source>
        <dbReference type="ARBA" id="ARBA00022485"/>
    </source>
</evidence>
<dbReference type="PROSITE" id="PS01230">
    <property type="entry name" value="TRMA_1"/>
    <property type="match status" value="1"/>
</dbReference>
<sequence>MTEVTISRLGHLGDGIAEDGTLVPLSLPGEVVMGEVTGGRMEAPAIVTPSAERVAAPCRHFPACGGCGLQHGADGFVAEWKEGVVRAALAARKVAAEFRPIVTSPARSRRRAVLSGRRTKKGALVGFHARRSDTVIEVPECQLVTPAILAVSETLIEMTRAGGSRKGEIAFTVTETEGGLDVAATGGKPMDPALFADMVGLAHAGRLARLSWNGEPVVTLRTPQVDFDGIAVTLPPGAFLQATVAGEAALRAGVTQAVGAARRIADLFAGCGTFALPLARRAQVHAVEGDGAMIAALDAGWRAGQDLHAVSGEVRDLFRRPLMAADLKRFDAVAIDPPRAGAQAQVAELAASTVPVVAAVSCNPVSFARDAEVLIAAGFGLDWVQVVDQFRWSPHVELVARLSRD</sequence>
<keyword evidence="5" id="KW-0411">Iron-sulfur</keyword>
<dbReference type="Gene3D" id="3.40.50.150">
    <property type="entry name" value="Vaccinia Virus protein VP39"/>
    <property type="match status" value="1"/>
</dbReference>
<dbReference type="InterPro" id="IPR030390">
    <property type="entry name" value="MeTrfase_TrmA_AS"/>
</dbReference>
<evidence type="ECO:0000256" key="3">
    <source>
        <dbReference type="ARBA" id="ARBA00022679"/>
    </source>
</evidence>
<dbReference type="InterPro" id="IPR029063">
    <property type="entry name" value="SAM-dependent_MTases_sf"/>
</dbReference>
<comment type="similarity">
    <text evidence="6">Belongs to the class I-like SAM-binding methyltransferase superfamily. RNA M5U methyltransferase family.</text>
</comment>
<dbReference type="EMBL" id="JBFBVU010000020">
    <property type="protein sequence ID" value="MEV8467971.1"/>
    <property type="molecule type" value="Genomic_DNA"/>
</dbReference>
<dbReference type="InterPro" id="IPR012340">
    <property type="entry name" value="NA-bd_OB-fold"/>
</dbReference>
<gene>
    <name evidence="8" type="ORF">AB0T83_14435</name>
</gene>
<feature type="active site" description="Nucleophile" evidence="6">
    <location>
        <position position="362"/>
    </location>
</feature>
<dbReference type="Gene3D" id="2.40.50.1070">
    <property type="match status" value="1"/>
</dbReference>